<name>A0A6M8B3Y1_9ACTO</name>
<proteinExistence type="predicted"/>
<dbReference type="Proteomes" id="UP000504752">
    <property type="component" value="Chromosome"/>
</dbReference>
<gene>
    <name evidence="1" type="ORF">HPC72_03040</name>
</gene>
<keyword evidence="2" id="KW-1185">Reference proteome</keyword>
<protein>
    <recommendedName>
        <fullName evidence="3">Peptidase C39-like domain-containing protein</fullName>
    </recommendedName>
</protein>
<dbReference type="KEGG" id="amam:HPC72_03040"/>
<evidence type="ECO:0000313" key="2">
    <source>
        <dbReference type="Proteomes" id="UP000504752"/>
    </source>
</evidence>
<evidence type="ECO:0000313" key="1">
    <source>
        <dbReference type="EMBL" id="QKD79367.1"/>
    </source>
</evidence>
<dbReference type="RefSeq" id="WP_159524593.1">
    <property type="nucleotide sequence ID" value="NZ_CP053642.1"/>
</dbReference>
<sequence>MDPTTCGATCLLVASALLGCEPVGGAVAGAGGGQGAPPGEGPADAQRRIQRSLNRRAIARLVPWPRAFGSTPWSLARELTRMTGRRYRVRWTRETGRAFPEALEEARAHLADGLPILLLAGGPLLRAPADRAGWRNRARSAVAAMLAGPAIPRHYVLALPRDGARLPGDCGPGQLRLYEPSGGRVHEIDLLSALAQGARPGRLGAPACPRRQAGGPEALGHWPRLLALILPR</sequence>
<dbReference type="EMBL" id="CP053642">
    <property type="protein sequence ID" value="QKD79367.1"/>
    <property type="molecule type" value="Genomic_DNA"/>
</dbReference>
<organism evidence="1 2">
    <name type="scientific">Actinomyces marmotae</name>
    <dbReference type="NCBI Taxonomy" id="2737173"/>
    <lineage>
        <taxon>Bacteria</taxon>
        <taxon>Bacillati</taxon>
        <taxon>Actinomycetota</taxon>
        <taxon>Actinomycetes</taxon>
        <taxon>Actinomycetales</taxon>
        <taxon>Actinomycetaceae</taxon>
        <taxon>Actinomyces</taxon>
    </lineage>
</organism>
<dbReference type="AlphaFoldDB" id="A0A6M8B3Y1"/>
<accession>A0A6M8B3Y1</accession>
<reference evidence="1 2" key="1">
    <citation type="submission" date="2020-05" db="EMBL/GenBank/DDBJ databases">
        <title>Actinomyces sp. zg-325.</title>
        <authorList>
            <person name="Yang C."/>
        </authorList>
    </citation>
    <scope>NUCLEOTIDE SEQUENCE [LARGE SCALE GENOMIC DNA]</scope>
    <source>
        <strain evidence="2">zg-325</strain>
    </source>
</reference>
<evidence type="ECO:0008006" key="3">
    <source>
        <dbReference type="Google" id="ProtNLM"/>
    </source>
</evidence>